<dbReference type="Proteomes" id="UP000887566">
    <property type="component" value="Unplaced"/>
</dbReference>
<dbReference type="WBParaSite" id="PSAMB.scaffold287size59089.g4334.t1">
    <property type="protein sequence ID" value="PSAMB.scaffold287size59089.g4334.t1"/>
    <property type="gene ID" value="PSAMB.scaffold287size59089.g4334"/>
</dbReference>
<sequence length="130" mass="14245">MVESLLGLRLQAADMCPLVRLHQPEDKGLSPEALHRYPGDGRRADSVAIGGLIICPSDWSGSPTMRLTGGVSVSRRADRLPPSCLIADAVALFRRHPISQETVSLDRRHASLHNTSSYVRCYRTVDILSV</sequence>
<keyword evidence="1" id="KW-1185">Reference proteome</keyword>
<name>A0A914W0Q5_9BILA</name>
<reference evidence="2" key="1">
    <citation type="submission" date="2022-11" db="UniProtKB">
        <authorList>
            <consortium name="WormBaseParasite"/>
        </authorList>
    </citation>
    <scope>IDENTIFICATION</scope>
</reference>
<accession>A0A914W0Q5</accession>
<evidence type="ECO:0000313" key="1">
    <source>
        <dbReference type="Proteomes" id="UP000887566"/>
    </source>
</evidence>
<proteinExistence type="predicted"/>
<dbReference type="AlphaFoldDB" id="A0A914W0Q5"/>
<organism evidence="1 2">
    <name type="scientific">Plectus sambesii</name>
    <dbReference type="NCBI Taxonomy" id="2011161"/>
    <lineage>
        <taxon>Eukaryota</taxon>
        <taxon>Metazoa</taxon>
        <taxon>Ecdysozoa</taxon>
        <taxon>Nematoda</taxon>
        <taxon>Chromadorea</taxon>
        <taxon>Plectida</taxon>
        <taxon>Plectina</taxon>
        <taxon>Plectoidea</taxon>
        <taxon>Plectidae</taxon>
        <taxon>Plectus</taxon>
    </lineage>
</organism>
<protein>
    <submittedName>
        <fullName evidence="2">Uncharacterized protein</fullName>
    </submittedName>
</protein>
<evidence type="ECO:0000313" key="2">
    <source>
        <dbReference type="WBParaSite" id="PSAMB.scaffold287size59089.g4334.t1"/>
    </source>
</evidence>